<comment type="caution">
    <text evidence="1">The sequence shown here is derived from an EMBL/GenBank/DDBJ whole genome shotgun (WGS) entry which is preliminary data.</text>
</comment>
<accession>A0A3A4R5M5</accession>
<dbReference type="Proteomes" id="UP000266426">
    <property type="component" value="Unassembled WGS sequence"/>
</dbReference>
<organism evidence="1 2">
    <name type="scientific">Candidatus Auribacter fodinae</name>
    <dbReference type="NCBI Taxonomy" id="2093366"/>
    <lineage>
        <taxon>Bacteria</taxon>
        <taxon>Pseudomonadati</taxon>
        <taxon>Candidatus Auribacterota</taxon>
        <taxon>Candidatus Auribacteria</taxon>
        <taxon>Candidatus Auribacterales</taxon>
        <taxon>Candidatus Auribacteraceae</taxon>
        <taxon>Candidatus Auribacter</taxon>
    </lineage>
</organism>
<name>A0A3A4R5M5_9BACT</name>
<protein>
    <submittedName>
        <fullName evidence="1">DUF523 domain-containing protein</fullName>
    </submittedName>
</protein>
<dbReference type="PANTHER" id="PTHR30087:SF1">
    <property type="entry name" value="HYPOTHETICAL CYTOSOLIC PROTEIN"/>
    <property type="match status" value="1"/>
</dbReference>
<gene>
    <name evidence="1" type="ORF">C4541_04275</name>
</gene>
<proteinExistence type="predicted"/>
<dbReference type="InterPro" id="IPR007553">
    <property type="entry name" value="2-thiour_desulf"/>
</dbReference>
<dbReference type="Pfam" id="PF04463">
    <property type="entry name" value="2-thiour_desulf"/>
    <property type="match status" value="1"/>
</dbReference>
<dbReference type="PANTHER" id="PTHR30087">
    <property type="entry name" value="INNER MEMBRANE PROTEIN"/>
    <property type="match status" value="1"/>
</dbReference>
<reference evidence="1 2" key="1">
    <citation type="journal article" date="2017" name="ISME J.">
        <title>Energy and carbon metabolisms in a deep terrestrial subsurface fluid microbial community.</title>
        <authorList>
            <person name="Momper L."/>
            <person name="Jungbluth S.P."/>
            <person name="Lee M.D."/>
            <person name="Amend J.P."/>
        </authorList>
    </citation>
    <scope>NUCLEOTIDE SEQUENCE [LARGE SCALE GENOMIC DNA]</scope>
    <source>
        <strain evidence="1">SURF_26</strain>
    </source>
</reference>
<evidence type="ECO:0000313" key="1">
    <source>
        <dbReference type="EMBL" id="RJP60269.1"/>
    </source>
</evidence>
<sequence>MMILVSSCLIGCNCRYDNNNTLVPELKHAYEQGFLFPVCPELMAGMGVPRTPISICGSSGYDVLSGSAQVISHSNDIVTEALVRAAHYCVKLSDMFSIRHAILKSKSPSCGAFSTTTYDGVTGQPGVVAAALIRHGVQIFDEHSDFHKVLNDR</sequence>
<dbReference type="EMBL" id="QZJZ01000031">
    <property type="protein sequence ID" value="RJP60269.1"/>
    <property type="molecule type" value="Genomic_DNA"/>
</dbReference>
<evidence type="ECO:0000313" key="2">
    <source>
        <dbReference type="Proteomes" id="UP000266426"/>
    </source>
</evidence>
<dbReference type="AlphaFoldDB" id="A0A3A4R5M5"/>